<protein>
    <submittedName>
        <fullName evidence="3">LPP20 lipoprotein</fullName>
    </submittedName>
</protein>
<dbReference type="EMBL" id="SOQX01000010">
    <property type="protein sequence ID" value="TDX97909.1"/>
    <property type="molecule type" value="Genomic_DNA"/>
</dbReference>
<organism evidence="3 4">
    <name type="scientific">Thiohalophilus thiocyanatoxydans</name>
    <dbReference type="NCBI Taxonomy" id="381308"/>
    <lineage>
        <taxon>Bacteria</taxon>
        <taxon>Pseudomonadati</taxon>
        <taxon>Pseudomonadota</taxon>
        <taxon>Gammaproteobacteria</taxon>
        <taxon>Thiohalomonadales</taxon>
        <taxon>Thiohalophilaceae</taxon>
        <taxon>Thiohalophilus</taxon>
    </lineage>
</organism>
<proteinExistence type="predicted"/>
<keyword evidence="1" id="KW-0175">Coiled coil</keyword>
<comment type="caution">
    <text evidence="3">The sequence shown here is derived from an EMBL/GenBank/DDBJ whole genome shotgun (WGS) entry which is preliminary data.</text>
</comment>
<sequence length="343" mass="38235">MNNLAGFYPPLVITILITLLTGCAGPGAGDDRPDWISGNSTAYPSEQYLIGRGEAEHAAVARDRARADLAKVFEVTINEQSEDVTEYSRTTGSGEQVRSSLETAISRRIDTRTDQTLSHIEIAEIWQDPDSGREYALAVLDRLKAGQQLRDAIRQLDNLTSTVIGDARQQSELLRQLERANRAVELQLQRRALQRQLQVIDPAGQGEPGRYPLENLLHDRNNLAQRVRIRPRIEQDASGQLPTLINGALAEAGFQQVNEGANYQLDASLDMSSTAEQKWYWVHGNLTIVLRSLSSNTVQGSHRWEIKQAASQPLLARQRALQSLDDRLKGELHDVILDFAKTQ</sequence>
<feature type="domain" description="Lipoprotein LPP20-like" evidence="2">
    <location>
        <begin position="33"/>
        <end position="141"/>
    </location>
</feature>
<dbReference type="RefSeq" id="WP_134085272.1">
    <property type="nucleotide sequence ID" value="NZ_SOQX01000010.1"/>
</dbReference>
<dbReference type="Proteomes" id="UP000294914">
    <property type="component" value="Unassembled WGS sequence"/>
</dbReference>
<reference evidence="3 4" key="1">
    <citation type="submission" date="2019-03" db="EMBL/GenBank/DDBJ databases">
        <title>Genomic Encyclopedia of Type Strains, Phase IV (KMG-IV): sequencing the most valuable type-strain genomes for metagenomic binning, comparative biology and taxonomic classification.</title>
        <authorList>
            <person name="Goeker M."/>
        </authorList>
    </citation>
    <scope>NUCLEOTIDE SEQUENCE [LARGE SCALE GENOMIC DNA]</scope>
    <source>
        <strain evidence="3 4">DSM 16326</strain>
    </source>
</reference>
<feature type="coiled-coil region" evidence="1">
    <location>
        <begin position="167"/>
        <end position="194"/>
    </location>
</feature>
<gene>
    <name evidence="3" type="ORF">EDC23_2712</name>
</gene>
<evidence type="ECO:0000313" key="4">
    <source>
        <dbReference type="Proteomes" id="UP000294914"/>
    </source>
</evidence>
<dbReference type="InterPro" id="IPR024952">
    <property type="entry name" value="LPP20-like_dom"/>
</dbReference>
<keyword evidence="3" id="KW-0449">Lipoprotein</keyword>
<keyword evidence="4" id="KW-1185">Reference proteome</keyword>
<dbReference type="Pfam" id="PF02169">
    <property type="entry name" value="LPP20"/>
    <property type="match status" value="1"/>
</dbReference>
<accession>A0A4R8IEA0</accession>
<evidence type="ECO:0000259" key="2">
    <source>
        <dbReference type="Pfam" id="PF02169"/>
    </source>
</evidence>
<dbReference type="Gene3D" id="3.10.28.20">
    <property type="entry name" value="Acetamidase/Formamidase-like domains"/>
    <property type="match status" value="1"/>
</dbReference>
<name>A0A4R8IEA0_9GAMM</name>
<dbReference type="AlphaFoldDB" id="A0A4R8IEA0"/>
<dbReference type="OrthoDB" id="6396461at2"/>
<evidence type="ECO:0000313" key="3">
    <source>
        <dbReference type="EMBL" id="TDX97909.1"/>
    </source>
</evidence>
<evidence type="ECO:0000256" key="1">
    <source>
        <dbReference type="SAM" id="Coils"/>
    </source>
</evidence>